<dbReference type="Gramene" id="ONK55183">
    <property type="protein sequence ID" value="ONK55183"/>
    <property type="gene ID" value="A4U43_UnF6660"/>
</dbReference>
<proteinExistence type="predicted"/>
<keyword evidence="2" id="KW-1185">Reference proteome</keyword>
<dbReference type="Proteomes" id="UP000243459">
    <property type="component" value="Unassembled WGS sequence"/>
</dbReference>
<protein>
    <submittedName>
        <fullName evidence="1">Uncharacterized protein</fullName>
    </submittedName>
</protein>
<gene>
    <name evidence="1" type="ORF">A4U43_UnF6660</name>
</gene>
<accession>A0A1R3L6D6</accession>
<evidence type="ECO:0000313" key="2">
    <source>
        <dbReference type="Proteomes" id="UP000243459"/>
    </source>
</evidence>
<sequence length="107" mass="12365">MKLRLARSQSPLILLYLKNLKAAGNFFVELEFASQMEEESKGIFFEQTLSSSYGPSAAPSWRMAKLVLFTLHKQFLAYQRALIMTANKLLKKQAYQIRCSLWRGIEE</sequence>
<name>A0A1R3L6D6_ASPOF</name>
<reference evidence="2" key="1">
    <citation type="journal article" date="2017" name="Nat. Commun.">
        <title>The asparagus genome sheds light on the origin and evolution of a young Y chromosome.</title>
        <authorList>
            <person name="Harkess A."/>
            <person name="Zhou J."/>
            <person name="Xu C."/>
            <person name="Bowers J.E."/>
            <person name="Van der Hulst R."/>
            <person name="Ayyampalayam S."/>
            <person name="Mercati F."/>
            <person name="Riccardi P."/>
            <person name="McKain M.R."/>
            <person name="Kakrana A."/>
            <person name="Tang H."/>
            <person name="Ray J."/>
            <person name="Groenendijk J."/>
            <person name="Arikit S."/>
            <person name="Mathioni S.M."/>
            <person name="Nakano M."/>
            <person name="Shan H."/>
            <person name="Telgmann-Rauber A."/>
            <person name="Kanno A."/>
            <person name="Yue Z."/>
            <person name="Chen H."/>
            <person name="Li W."/>
            <person name="Chen Y."/>
            <person name="Xu X."/>
            <person name="Zhang Y."/>
            <person name="Luo S."/>
            <person name="Chen H."/>
            <person name="Gao J."/>
            <person name="Mao Z."/>
            <person name="Pires J.C."/>
            <person name="Luo M."/>
            <person name="Kudrna D."/>
            <person name="Wing R.A."/>
            <person name="Meyers B.C."/>
            <person name="Yi K."/>
            <person name="Kong H."/>
            <person name="Lavrijsen P."/>
            <person name="Sunseri F."/>
            <person name="Falavigna A."/>
            <person name="Ye Y."/>
            <person name="Leebens-Mack J.H."/>
            <person name="Chen G."/>
        </authorList>
    </citation>
    <scope>NUCLEOTIDE SEQUENCE [LARGE SCALE GENOMIC DNA]</scope>
    <source>
        <strain evidence="2">cv. DH0086</strain>
    </source>
</reference>
<organism evidence="1 2">
    <name type="scientific">Asparagus officinalis</name>
    <name type="common">Garden asparagus</name>
    <dbReference type="NCBI Taxonomy" id="4686"/>
    <lineage>
        <taxon>Eukaryota</taxon>
        <taxon>Viridiplantae</taxon>
        <taxon>Streptophyta</taxon>
        <taxon>Embryophyta</taxon>
        <taxon>Tracheophyta</taxon>
        <taxon>Spermatophyta</taxon>
        <taxon>Magnoliopsida</taxon>
        <taxon>Liliopsida</taxon>
        <taxon>Asparagales</taxon>
        <taxon>Asparagaceae</taxon>
        <taxon>Asparagoideae</taxon>
        <taxon>Asparagus</taxon>
    </lineage>
</organism>
<dbReference type="EMBL" id="KV863693">
    <property type="protein sequence ID" value="ONK55183.1"/>
    <property type="molecule type" value="Genomic_DNA"/>
</dbReference>
<dbReference type="AlphaFoldDB" id="A0A1R3L6D6"/>
<evidence type="ECO:0000313" key="1">
    <source>
        <dbReference type="EMBL" id="ONK55183.1"/>
    </source>
</evidence>